<dbReference type="Proteomes" id="UP001596288">
    <property type="component" value="Unassembled WGS sequence"/>
</dbReference>
<evidence type="ECO:0000256" key="3">
    <source>
        <dbReference type="ARBA" id="ARBA00023235"/>
    </source>
</evidence>
<dbReference type="EMBL" id="JBHSSF010000021">
    <property type="protein sequence ID" value="MFC6177043.1"/>
    <property type="molecule type" value="Genomic_DNA"/>
</dbReference>
<dbReference type="NCBIfam" id="NF006753">
    <property type="entry name" value="PRK09273.1"/>
    <property type="match status" value="1"/>
</dbReference>
<evidence type="ECO:0000313" key="4">
    <source>
        <dbReference type="EMBL" id="MFC6177043.1"/>
    </source>
</evidence>
<sequence>MKIAVIQETTRMSRNEVLFEATKAATNDSDEVLNFGVFEGDPILSYVQVSILVGLLLNSKAVDYVVTGCSSGNGMDISCNSLPNVTCGYLPTPSDAYLFGRINHGNCASVPLGLNFGWSGELNLKFTLEKLFDGPMNVGYPADSSKRKEYDATIQQKIKQLSQTNMIEIMDGLDAKFLDSIYRKNDVFEFIFENGTENELVDYLKKTTKIKQSSKSK</sequence>
<proteinExistence type="inferred from homology"/>
<dbReference type="SUPFAM" id="SSF89623">
    <property type="entry name" value="Ribose/Galactose isomerase RpiB/AlsB"/>
    <property type="match status" value="1"/>
</dbReference>
<dbReference type="PANTHER" id="PTHR30345">
    <property type="entry name" value="RIBOSE-5-PHOSPHATE ISOMERASE B"/>
    <property type="match status" value="1"/>
</dbReference>
<organism evidence="4 5">
    <name type="scientific">Companilactobacillus huachuanensis</name>
    <dbReference type="NCBI Taxonomy" id="2559914"/>
    <lineage>
        <taxon>Bacteria</taxon>
        <taxon>Bacillati</taxon>
        <taxon>Bacillota</taxon>
        <taxon>Bacilli</taxon>
        <taxon>Lactobacillales</taxon>
        <taxon>Lactobacillaceae</taxon>
        <taxon>Companilactobacillus</taxon>
    </lineage>
</organism>
<dbReference type="Gene3D" id="3.40.1400.10">
    <property type="entry name" value="Sugar-phosphate isomerase, RpiB/LacA/LacB"/>
    <property type="match status" value="1"/>
</dbReference>
<protein>
    <submittedName>
        <fullName evidence="4">RpiB/LacA/LacB family sugar-phosphate isomerase</fullName>
        <ecNumber evidence="4">5.3.1.-</ecNumber>
    </submittedName>
</protein>
<comment type="caution">
    <text evidence="4">The sequence shown here is derived from an EMBL/GenBank/DDBJ whole genome shotgun (WGS) entry which is preliminary data.</text>
</comment>
<dbReference type="InterPro" id="IPR003500">
    <property type="entry name" value="RpiB_LacA_LacB"/>
</dbReference>
<dbReference type="RefSeq" id="WP_137611974.1">
    <property type="nucleotide sequence ID" value="NZ_BJDF01000016.1"/>
</dbReference>
<keyword evidence="2" id="KW-0423">Lactose metabolism</keyword>
<evidence type="ECO:0000256" key="1">
    <source>
        <dbReference type="ARBA" id="ARBA00008754"/>
    </source>
</evidence>
<accession>A0ABW1RNZ5</accession>
<evidence type="ECO:0000313" key="5">
    <source>
        <dbReference type="Proteomes" id="UP001596288"/>
    </source>
</evidence>
<dbReference type="InterPro" id="IPR036569">
    <property type="entry name" value="RpiB_LacA_LacB_sf"/>
</dbReference>
<dbReference type="PANTHER" id="PTHR30345:SF6">
    <property type="entry name" value="RIBOSE 5-PHOSPHATE ISOMERASE"/>
    <property type="match status" value="1"/>
</dbReference>
<comment type="similarity">
    <text evidence="1">Belongs to the LacAB/RpiB family.</text>
</comment>
<dbReference type="EC" id="5.3.1.-" evidence="4"/>
<reference evidence="5" key="1">
    <citation type="journal article" date="2019" name="Int. J. Syst. Evol. Microbiol.">
        <title>The Global Catalogue of Microorganisms (GCM) 10K type strain sequencing project: providing services to taxonomists for standard genome sequencing and annotation.</title>
        <authorList>
            <consortium name="The Broad Institute Genomics Platform"/>
            <consortium name="The Broad Institute Genome Sequencing Center for Infectious Disease"/>
            <person name="Wu L."/>
            <person name="Ma J."/>
        </authorList>
    </citation>
    <scope>NUCLEOTIDE SEQUENCE [LARGE SCALE GENOMIC DNA]</scope>
    <source>
        <strain evidence="5">CCM 8927</strain>
    </source>
</reference>
<keyword evidence="3 4" id="KW-0413">Isomerase</keyword>
<gene>
    <name evidence="4" type="ORF">ACFQAV_09330</name>
</gene>
<keyword evidence="5" id="KW-1185">Reference proteome</keyword>
<dbReference type="Pfam" id="PF02502">
    <property type="entry name" value="LacAB_rpiB"/>
    <property type="match status" value="1"/>
</dbReference>
<evidence type="ECO:0000256" key="2">
    <source>
        <dbReference type="ARBA" id="ARBA00022736"/>
    </source>
</evidence>
<name>A0ABW1RNZ5_9LACO</name>
<dbReference type="GO" id="GO:0016853">
    <property type="term" value="F:isomerase activity"/>
    <property type="evidence" value="ECO:0007669"/>
    <property type="project" value="UniProtKB-KW"/>
</dbReference>